<proteinExistence type="predicted"/>
<accession>A0ABU5SPP7</accession>
<gene>
    <name evidence="2" type="ORF">VB798_22040</name>
</gene>
<comment type="caution">
    <text evidence="2">The sequence shown here is derived from an EMBL/GenBank/DDBJ whole genome shotgun (WGS) entry which is preliminary data.</text>
</comment>
<evidence type="ECO:0000313" key="3">
    <source>
        <dbReference type="Proteomes" id="UP001302222"/>
    </source>
</evidence>
<sequence length="745" mass="84061">MAQVTDKLYFGDNNTEKVHQLKSQNTKLVEGGLQQSAIVLLPPQTPSWTGGTVSFTLKVDKDKPNYLTSKFWGNDITQNRLYLVCEGKQIGSRHLGDVDMLDVGSDAPFYNDRFFYTTTPLPLSLTKGKSQIQVEIRSNGPIWGYGQTWDKYQKDMVEPTRGIYAIYAHTNPDFVPDKKEKQGTAPASKNRKSPNEEVLTLLKERVNKEISGLLKASKPLSQVQMQFLAKAYHTQWSLAYHNPEVVKVSLKGIDELYKKYLQNPKLAYSDPATWNADWFGLGICGQIIYLLRNELVSSFKENVSALTISRKEAYTAMLVDCRVSHQQNRRLYTNQSMINDLYGIYYANKGLQVVAPEKASDENKVLHYLYESVGLEPWLSSDDQQGKPTKTAGNDYWQLTAKGLTKELGYVGNYGEVLDWVAEILEATKSDLVPNGDAKIKIQAEKIALARTYFRYPTVDNEGNQAMRMETIVGWRDSHYPGDVCYAQRPSWDGGPFQIATATMNPKLVAYSQKMLMENQFFAVLDEQMKNQGFRVTAGLLPVPEQYEKIKDHQPLSDEMPLGWKQPNLVFSDEEDGVVVIKNNQEILYASLYWRARSAINNLARVHYITPNYNNIATVAVDEKFEDSGNTYSVPNYTNMAFGNGGLNYPDGLVLAHAGEKQPIAKIPTGMKYKIGDENPYAGRANFYQLEYGSYFIVMNNSNNNIDHVAIPKRFQKAENVANGQVVSSKEVSIKPMSTLVLFAK</sequence>
<name>A0ABU5SPP7_9BACT</name>
<evidence type="ECO:0000256" key="1">
    <source>
        <dbReference type="SAM" id="MobiDB-lite"/>
    </source>
</evidence>
<protein>
    <submittedName>
        <fullName evidence="2">Uncharacterized protein</fullName>
    </submittedName>
</protein>
<dbReference type="RefSeq" id="WP_323689411.1">
    <property type="nucleotide sequence ID" value="NZ_JAYGIM010000019.1"/>
</dbReference>
<organism evidence="2 3">
    <name type="scientific">Arcicella lustrica</name>
    <dbReference type="NCBI Taxonomy" id="2984196"/>
    <lineage>
        <taxon>Bacteria</taxon>
        <taxon>Pseudomonadati</taxon>
        <taxon>Bacteroidota</taxon>
        <taxon>Cytophagia</taxon>
        <taxon>Cytophagales</taxon>
        <taxon>Flectobacillaceae</taxon>
        <taxon>Arcicella</taxon>
    </lineage>
</organism>
<feature type="region of interest" description="Disordered" evidence="1">
    <location>
        <begin position="175"/>
        <end position="194"/>
    </location>
</feature>
<evidence type="ECO:0000313" key="2">
    <source>
        <dbReference type="EMBL" id="MEA5429289.1"/>
    </source>
</evidence>
<reference evidence="2 3" key="1">
    <citation type="submission" date="2023-12" db="EMBL/GenBank/DDBJ databases">
        <title>Novel species of the genus Arcicella isolated from rivers.</title>
        <authorList>
            <person name="Lu H."/>
        </authorList>
    </citation>
    <scope>NUCLEOTIDE SEQUENCE [LARGE SCALE GENOMIC DNA]</scope>
    <source>
        <strain evidence="2 3">DC25W</strain>
    </source>
</reference>
<keyword evidence="3" id="KW-1185">Reference proteome</keyword>
<dbReference type="EMBL" id="JAYGIM010000019">
    <property type="protein sequence ID" value="MEA5429289.1"/>
    <property type="molecule type" value="Genomic_DNA"/>
</dbReference>
<dbReference type="Proteomes" id="UP001302222">
    <property type="component" value="Unassembled WGS sequence"/>
</dbReference>